<reference evidence="2" key="1">
    <citation type="submission" date="2023-08" db="EMBL/GenBank/DDBJ databases">
        <authorList>
            <person name="Messyasz A."/>
            <person name="Mannisto M.K."/>
            <person name="Kerkhof L.J."/>
            <person name="Haggblom M."/>
        </authorList>
    </citation>
    <scope>NUCLEOTIDE SEQUENCE</scope>
    <source>
        <strain evidence="2">M8UP23</strain>
    </source>
</reference>
<protein>
    <submittedName>
        <fullName evidence="2">Glycosyltransferase</fullName>
        <ecNumber evidence="2">2.4.-.-</ecNumber>
    </submittedName>
</protein>
<dbReference type="GO" id="GO:0016757">
    <property type="term" value="F:glycosyltransferase activity"/>
    <property type="evidence" value="ECO:0007669"/>
    <property type="project" value="UniProtKB-KW"/>
</dbReference>
<organism evidence="2">
    <name type="scientific">Tunturiibacter empetritectus</name>
    <dbReference type="NCBI Taxonomy" id="3069691"/>
    <lineage>
        <taxon>Bacteria</taxon>
        <taxon>Pseudomonadati</taxon>
        <taxon>Acidobacteriota</taxon>
        <taxon>Terriglobia</taxon>
        <taxon>Terriglobales</taxon>
        <taxon>Acidobacteriaceae</taxon>
        <taxon>Tunturiibacter</taxon>
    </lineage>
</organism>
<dbReference type="EMBL" id="CP132932">
    <property type="protein sequence ID" value="XCB26111.1"/>
    <property type="molecule type" value="Genomic_DNA"/>
</dbReference>
<proteinExistence type="predicted"/>
<dbReference type="KEGG" id="temp:RBB75_16970"/>
<dbReference type="EC" id="2.4.-.-" evidence="2"/>
<evidence type="ECO:0000313" key="2">
    <source>
        <dbReference type="EMBL" id="XCB26111.1"/>
    </source>
</evidence>
<evidence type="ECO:0000259" key="1">
    <source>
        <dbReference type="Pfam" id="PF13524"/>
    </source>
</evidence>
<dbReference type="AlphaFoldDB" id="A0AAU7ZC83"/>
<dbReference type="RefSeq" id="WP_353068759.1">
    <property type="nucleotide sequence ID" value="NZ_CP132932.1"/>
</dbReference>
<gene>
    <name evidence="2" type="ORF">RBB75_16970</name>
</gene>
<keyword evidence="2" id="KW-0328">Glycosyltransferase</keyword>
<reference evidence="2" key="2">
    <citation type="journal article" date="2024" name="Environ. Microbiol.">
        <title>Genome analysis and description of Tunturibacter gen. nov. expands the diversity of Terriglobia in tundra soils.</title>
        <authorList>
            <person name="Messyasz A."/>
            <person name="Mannisto M.K."/>
            <person name="Kerkhof L.J."/>
            <person name="Haggblom M.M."/>
        </authorList>
    </citation>
    <scope>NUCLEOTIDE SEQUENCE</scope>
    <source>
        <strain evidence="2">M8UP23</strain>
    </source>
</reference>
<dbReference type="InterPro" id="IPR055259">
    <property type="entry name" value="YkvP/CgeB_Glyco_trans-like"/>
</dbReference>
<sequence length="358" mass="41315">MKILYATGLSPNDTSLYRLWALERLGHQVIPFNVFDYESRNPVLRKVNQRLVLGPSVTRLNSDLIKIAEAEKPDILWTDKLLYIRPRTLDRMRALNIATVSYMIDNPFGTRQDPGWRMYMKDIPHYDLHVVQRDKNILDYKSRGARDVIKIQTAYEPTLQFPPPEGWSDADRNREVSFIGTPYDDRAQTLTRLWRDCGFPVVISGNPHQWGRAMEVSAYKALFNGGELFRDEYREGIWKSKINLSFITHSNCDEFVHKSFEIAGCGGFLLAERSDGHMQRFKEDEEAVFFTGFEELAAKISRYLPDEEARNRIAAAGCIRAARDGYYNDRQVELIVERAQSIIERLKPSAKTTHAGSR</sequence>
<accession>A0AAU7ZC83</accession>
<keyword evidence="2" id="KW-0808">Transferase</keyword>
<feature type="domain" description="Spore protein YkvP/CgeB glycosyl transferase-like" evidence="1">
    <location>
        <begin position="192"/>
        <end position="331"/>
    </location>
</feature>
<dbReference type="Pfam" id="PF13524">
    <property type="entry name" value="Glyco_trans_1_2"/>
    <property type="match status" value="1"/>
</dbReference>
<name>A0AAU7ZC83_9BACT</name>